<comment type="caution">
    <text evidence="1">The sequence shown here is derived from an EMBL/GenBank/DDBJ whole genome shotgun (WGS) entry which is preliminary data.</text>
</comment>
<dbReference type="Proteomes" id="UP000828390">
    <property type="component" value="Unassembled WGS sequence"/>
</dbReference>
<protein>
    <submittedName>
        <fullName evidence="1">Uncharacterized protein</fullName>
    </submittedName>
</protein>
<evidence type="ECO:0000313" key="1">
    <source>
        <dbReference type="EMBL" id="KAH3728361.1"/>
    </source>
</evidence>
<sequence>MPHSSSEYFNHFYNFPFKPDLSLLQSGPRLEADNESSSILTKDIEEEIRCLSAGKSS</sequence>
<reference evidence="1" key="1">
    <citation type="journal article" date="2019" name="bioRxiv">
        <title>The Genome of the Zebra Mussel, Dreissena polymorpha: A Resource for Invasive Species Research.</title>
        <authorList>
            <person name="McCartney M.A."/>
            <person name="Auch B."/>
            <person name="Kono T."/>
            <person name="Mallez S."/>
            <person name="Zhang Y."/>
            <person name="Obille A."/>
            <person name="Becker A."/>
            <person name="Abrahante J.E."/>
            <person name="Garbe J."/>
            <person name="Badalamenti J.P."/>
            <person name="Herman A."/>
            <person name="Mangelson H."/>
            <person name="Liachko I."/>
            <person name="Sullivan S."/>
            <person name="Sone E.D."/>
            <person name="Koren S."/>
            <person name="Silverstein K.A.T."/>
            <person name="Beckman K.B."/>
            <person name="Gohl D.M."/>
        </authorList>
    </citation>
    <scope>NUCLEOTIDE SEQUENCE</scope>
    <source>
        <strain evidence="1">Duluth1</strain>
        <tissue evidence="1">Whole animal</tissue>
    </source>
</reference>
<gene>
    <name evidence="1" type="ORF">DPMN_054315</name>
</gene>
<dbReference type="EMBL" id="JAIWYP010000012">
    <property type="protein sequence ID" value="KAH3728361.1"/>
    <property type="molecule type" value="Genomic_DNA"/>
</dbReference>
<reference evidence="1" key="2">
    <citation type="submission" date="2020-11" db="EMBL/GenBank/DDBJ databases">
        <authorList>
            <person name="McCartney M.A."/>
            <person name="Auch B."/>
            <person name="Kono T."/>
            <person name="Mallez S."/>
            <person name="Becker A."/>
            <person name="Gohl D.M."/>
            <person name="Silverstein K.A.T."/>
            <person name="Koren S."/>
            <person name="Bechman K.B."/>
            <person name="Herman A."/>
            <person name="Abrahante J.E."/>
            <person name="Garbe J."/>
        </authorList>
    </citation>
    <scope>NUCLEOTIDE SEQUENCE</scope>
    <source>
        <strain evidence="1">Duluth1</strain>
        <tissue evidence="1">Whole animal</tissue>
    </source>
</reference>
<proteinExistence type="predicted"/>
<name>A0A9D4CQG4_DREPO</name>
<keyword evidence="2" id="KW-1185">Reference proteome</keyword>
<organism evidence="1 2">
    <name type="scientific">Dreissena polymorpha</name>
    <name type="common">Zebra mussel</name>
    <name type="synonym">Mytilus polymorpha</name>
    <dbReference type="NCBI Taxonomy" id="45954"/>
    <lineage>
        <taxon>Eukaryota</taxon>
        <taxon>Metazoa</taxon>
        <taxon>Spiralia</taxon>
        <taxon>Lophotrochozoa</taxon>
        <taxon>Mollusca</taxon>
        <taxon>Bivalvia</taxon>
        <taxon>Autobranchia</taxon>
        <taxon>Heteroconchia</taxon>
        <taxon>Euheterodonta</taxon>
        <taxon>Imparidentia</taxon>
        <taxon>Neoheterodontei</taxon>
        <taxon>Myida</taxon>
        <taxon>Dreissenoidea</taxon>
        <taxon>Dreissenidae</taxon>
        <taxon>Dreissena</taxon>
    </lineage>
</organism>
<evidence type="ECO:0000313" key="2">
    <source>
        <dbReference type="Proteomes" id="UP000828390"/>
    </source>
</evidence>
<dbReference type="AlphaFoldDB" id="A0A9D4CQG4"/>
<accession>A0A9D4CQG4</accession>